<dbReference type="InterPro" id="IPR002934">
    <property type="entry name" value="Polymerase_NTP_transf_dom"/>
</dbReference>
<dbReference type="CDD" id="cd05403">
    <property type="entry name" value="NT_KNTase_like"/>
    <property type="match status" value="1"/>
</dbReference>
<dbReference type="Gene3D" id="3.30.460.10">
    <property type="entry name" value="Beta Polymerase, domain 2"/>
    <property type="match status" value="1"/>
</dbReference>
<dbReference type="eggNOG" id="arCOG01205">
    <property type="taxonomic scope" value="Archaea"/>
</dbReference>
<name>G0EG80_PYRF1</name>
<sequence>MSRSYSEVLLETMLERRRMLRNWKRLAEAVARVVREAYPDARVYLTGSVARGEWTAASDVDILVALDHEPSPREAAQVIEYIWEKLGLPPNHPLEIHVIGPQSLEKYRRRAPLQPLDTK</sequence>
<dbReference type="STRING" id="694429.Pyrfu_0457"/>
<dbReference type="PANTHER" id="PTHR37030:SF3">
    <property type="entry name" value="POLYMERASE NUCLEOTIDYL TRANSFERASE DOMAIN-CONTAINING PROTEIN"/>
    <property type="match status" value="1"/>
</dbReference>
<feature type="domain" description="Polymerase nucleotidyl transferase" evidence="1">
    <location>
        <begin position="30"/>
        <end position="88"/>
    </location>
</feature>
<dbReference type="Proteomes" id="UP000001037">
    <property type="component" value="Chromosome"/>
</dbReference>
<dbReference type="HOGENOM" id="CLU_159724_1_0_2"/>
<evidence type="ECO:0000259" key="1">
    <source>
        <dbReference type="Pfam" id="PF01909"/>
    </source>
</evidence>
<reference evidence="2 3" key="1">
    <citation type="journal article" date="2011" name="Stand. Genomic Sci.">
        <title>Complete genome sequence of the hyperthermophilic chemolithoautotroph Pyrolobus fumarii type strain (1A).</title>
        <authorList>
            <person name="Anderson I."/>
            <person name="Goker M."/>
            <person name="Nolan M."/>
            <person name="Lucas S."/>
            <person name="Hammon N."/>
            <person name="Deshpande S."/>
            <person name="Cheng J.F."/>
            <person name="Tapia R."/>
            <person name="Han C."/>
            <person name="Goodwin L."/>
            <person name="Pitluck S."/>
            <person name="Huntemann M."/>
            <person name="Liolios K."/>
            <person name="Ivanova N."/>
            <person name="Pagani I."/>
            <person name="Mavromatis K."/>
            <person name="Ovchinikova G."/>
            <person name="Pati A."/>
            <person name="Chen A."/>
            <person name="Palaniappan K."/>
            <person name="Land M."/>
            <person name="Hauser L."/>
            <person name="Brambilla E.M."/>
            <person name="Huber H."/>
            <person name="Yasawong M."/>
            <person name="Rohde M."/>
            <person name="Spring S."/>
            <person name="Abt B."/>
            <person name="Sikorski J."/>
            <person name="Wirth R."/>
            <person name="Detter J.C."/>
            <person name="Woyke T."/>
            <person name="Bristow J."/>
            <person name="Eisen J.A."/>
            <person name="Markowitz V."/>
            <person name="Hugenholtz P."/>
            <person name="Kyrpides N.C."/>
            <person name="Klenk H.P."/>
            <person name="Lapidus A."/>
        </authorList>
    </citation>
    <scope>NUCLEOTIDE SEQUENCE [LARGE SCALE GENOMIC DNA]</scope>
    <source>
        <strain evidence="3">DSM 11204 / 1A</strain>
    </source>
</reference>
<evidence type="ECO:0000313" key="3">
    <source>
        <dbReference type="Proteomes" id="UP000001037"/>
    </source>
</evidence>
<dbReference type="SUPFAM" id="SSF81301">
    <property type="entry name" value="Nucleotidyltransferase"/>
    <property type="match status" value="1"/>
</dbReference>
<gene>
    <name evidence="2" type="ordered locus">Pyrfu_0457</name>
</gene>
<protein>
    <submittedName>
        <fullName evidence="2">DNA polymerase beta domain protein region</fullName>
    </submittedName>
</protein>
<dbReference type="Pfam" id="PF01909">
    <property type="entry name" value="NTP_transf_2"/>
    <property type="match status" value="1"/>
</dbReference>
<dbReference type="EMBL" id="CP002838">
    <property type="protein sequence ID" value="AEM38328.1"/>
    <property type="molecule type" value="Genomic_DNA"/>
</dbReference>
<keyword evidence="3" id="KW-1185">Reference proteome</keyword>
<proteinExistence type="predicted"/>
<dbReference type="KEGG" id="pfm:Pyrfu_0457"/>
<dbReference type="PANTHER" id="PTHR37030">
    <property type="entry name" value="NUCLEOTIDYLTRANSFERASE"/>
    <property type="match status" value="1"/>
</dbReference>
<dbReference type="OrthoDB" id="40412at2157"/>
<dbReference type="RefSeq" id="WP_014026005.1">
    <property type="nucleotide sequence ID" value="NC_015931.1"/>
</dbReference>
<organism evidence="2 3">
    <name type="scientific">Pyrolobus fumarii (strain DSM 11204 / 1A)</name>
    <dbReference type="NCBI Taxonomy" id="694429"/>
    <lineage>
        <taxon>Archaea</taxon>
        <taxon>Thermoproteota</taxon>
        <taxon>Thermoprotei</taxon>
        <taxon>Desulfurococcales</taxon>
        <taxon>Pyrodictiaceae</taxon>
        <taxon>Pyrolobus</taxon>
    </lineage>
</organism>
<dbReference type="GO" id="GO:0016779">
    <property type="term" value="F:nucleotidyltransferase activity"/>
    <property type="evidence" value="ECO:0007669"/>
    <property type="project" value="InterPro"/>
</dbReference>
<evidence type="ECO:0000313" key="2">
    <source>
        <dbReference type="EMBL" id="AEM38328.1"/>
    </source>
</evidence>
<dbReference type="GeneID" id="11140104"/>
<accession>G0EG80</accession>
<dbReference type="InParanoid" id="G0EG80"/>
<dbReference type="AlphaFoldDB" id="G0EG80"/>
<dbReference type="InterPro" id="IPR043519">
    <property type="entry name" value="NT_sf"/>
</dbReference>